<protein>
    <submittedName>
        <fullName evidence="2">Uncharacterized protein</fullName>
    </submittedName>
</protein>
<dbReference type="OrthoDB" id="7790535at2759"/>
<evidence type="ECO:0000313" key="3">
    <source>
        <dbReference type="Proteomes" id="UP001153620"/>
    </source>
</evidence>
<reference evidence="2" key="2">
    <citation type="submission" date="2022-10" db="EMBL/GenBank/DDBJ databases">
        <authorList>
            <consortium name="ENA_rothamsted_submissions"/>
            <consortium name="culmorum"/>
            <person name="King R."/>
        </authorList>
    </citation>
    <scope>NUCLEOTIDE SEQUENCE</scope>
</reference>
<proteinExistence type="predicted"/>
<reference evidence="2" key="1">
    <citation type="submission" date="2022-01" db="EMBL/GenBank/DDBJ databases">
        <authorList>
            <person name="King R."/>
        </authorList>
    </citation>
    <scope>NUCLEOTIDE SEQUENCE</scope>
</reference>
<feature type="compositionally biased region" description="Basic and acidic residues" evidence="1">
    <location>
        <begin position="175"/>
        <end position="187"/>
    </location>
</feature>
<evidence type="ECO:0000313" key="2">
    <source>
        <dbReference type="EMBL" id="CAG9806390.1"/>
    </source>
</evidence>
<gene>
    <name evidence="2" type="ORF">CHIRRI_LOCUS9250</name>
</gene>
<dbReference type="EMBL" id="OU895879">
    <property type="protein sequence ID" value="CAG9806390.1"/>
    <property type="molecule type" value="Genomic_DNA"/>
</dbReference>
<name>A0A9N9WW98_9DIPT</name>
<organism evidence="2 3">
    <name type="scientific">Chironomus riparius</name>
    <dbReference type="NCBI Taxonomy" id="315576"/>
    <lineage>
        <taxon>Eukaryota</taxon>
        <taxon>Metazoa</taxon>
        <taxon>Ecdysozoa</taxon>
        <taxon>Arthropoda</taxon>
        <taxon>Hexapoda</taxon>
        <taxon>Insecta</taxon>
        <taxon>Pterygota</taxon>
        <taxon>Neoptera</taxon>
        <taxon>Endopterygota</taxon>
        <taxon>Diptera</taxon>
        <taxon>Nematocera</taxon>
        <taxon>Chironomoidea</taxon>
        <taxon>Chironomidae</taxon>
        <taxon>Chironominae</taxon>
        <taxon>Chironomus</taxon>
    </lineage>
</organism>
<sequence length="196" mass="21701">MSSSNATKSRRRTYSEDSHKQLIVKSDEVVGALKKSLSSTLELPISKNDLSTGSYDDSLEDLFNNAMTLKVANTRHYYCDIFSRQSVGSEEGNSSSPDIDDECINFLASIPNGCEIIQLIPKKPTAVIPNAMYQPDCTNIQNMRILKSSCSAFRDISEINKITKSQTDNDDNEDDGKKEEVERKEVFDGASSSSHA</sequence>
<dbReference type="Proteomes" id="UP001153620">
    <property type="component" value="Chromosome 3"/>
</dbReference>
<keyword evidence="3" id="KW-1185">Reference proteome</keyword>
<evidence type="ECO:0000256" key="1">
    <source>
        <dbReference type="SAM" id="MobiDB-lite"/>
    </source>
</evidence>
<dbReference type="AlphaFoldDB" id="A0A9N9WW98"/>
<accession>A0A9N9WW98</accession>
<feature type="region of interest" description="Disordered" evidence="1">
    <location>
        <begin position="161"/>
        <end position="196"/>
    </location>
</feature>